<feature type="compositionally biased region" description="Acidic residues" evidence="1">
    <location>
        <begin position="27"/>
        <end position="55"/>
    </location>
</feature>
<feature type="non-terminal residue" evidence="3">
    <location>
        <position position="123"/>
    </location>
</feature>
<protein>
    <submittedName>
        <fullName evidence="3">Uncharacterized protein</fullName>
    </submittedName>
</protein>
<organism evidence="3">
    <name type="scientific">Octopus bimaculoides</name>
    <name type="common">California two-spotted octopus</name>
    <dbReference type="NCBI Taxonomy" id="37653"/>
    <lineage>
        <taxon>Eukaryota</taxon>
        <taxon>Metazoa</taxon>
        <taxon>Spiralia</taxon>
        <taxon>Lophotrochozoa</taxon>
        <taxon>Mollusca</taxon>
        <taxon>Cephalopoda</taxon>
        <taxon>Coleoidea</taxon>
        <taxon>Octopodiformes</taxon>
        <taxon>Octopoda</taxon>
        <taxon>Incirrata</taxon>
        <taxon>Octopodidae</taxon>
        <taxon>Octopus</taxon>
    </lineage>
</organism>
<proteinExistence type="predicted"/>
<gene>
    <name evidence="3" type="ORF">OCBIM_22011721mg</name>
</gene>
<feature type="signal peptide" evidence="2">
    <location>
        <begin position="1"/>
        <end position="15"/>
    </location>
</feature>
<name>A0A0L8HLY0_OCTBM</name>
<feature type="region of interest" description="Disordered" evidence="1">
    <location>
        <begin position="23"/>
        <end position="58"/>
    </location>
</feature>
<reference evidence="3" key="1">
    <citation type="submission" date="2015-07" db="EMBL/GenBank/DDBJ databases">
        <title>MeaNS - Measles Nucleotide Surveillance Program.</title>
        <authorList>
            <person name="Tran T."/>
            <person name="Druce J."/>
        </authorList>
    </citation>
    <scope>NUCLEOTIDE SEQUENCE</scope>
    <source>
        <strain evidence="3">UCB-OBI-ISO-001</strain>
        <tissue evidence="3">Gonad</tissue>
    </source>
</reference>
<evidence type="ECO:0000256" key="1">
    <source>
        <dbReference type="SAM" id="MobiDB-lite"/>
    </source>
</evidence>
<dbReference type="AlphaFoldDB" id="A0A0L8HLY0"/>
<keyword evidence="2" id="KW-0732">Signal</keyword>
<feature type="region of interest" description="Disordered" evidence="1">
    <location>
        <begin position="82"/>
        <end position="110"/>
    </location>
</feature>
<evidence type="ECO:0000313" key="3">
    <source>
        <dbReference type="EMBL" id="KOF90139.1"/>
    </source>
</evidence>
<feature type="chain" id="PRO_5012339309" evidence="2">
    <location>
        <begin position="16"/>
        <end position="123"/>
    </location>
</feature>
<sequence>MIWWLSLAGLIPCVALFAYIDNRSDECDGSDDDDDDDDEEEEEEEDDDDEDDDNDGAVPAFDKAFLEEIFFDSDSGDDFEEFTQADFDGELVGGNGENGDSGDSDSENDVLSRYYHPWLIDFK</sequence>
<evidence type="ECO:0000256" key="2">
    <source>
        <dbReference type="SAM" id="SignalP"/>
    </source>
</evidence>
<dbReference type="EMBL" id="KQ417826">
    <property type="protein sequence ID" value="KOF90139.1"/>
    <property type="molecule type" value="Genomic_DNA"/>
</dbReference>
<accession>A0A0L8HLY0</accession>